<keyword evidence="1" id="KW-0472">Membrane</keyword>
<keyword evidence="1" id="KW-1133">Transmembrane helix</keyword>
<name>A0A202E7K1_9EURY</name>
<dbReference type="OrthoDB" id="221164at2157"/>
<protein>
    <recommendedName>
        <fullName evidence="4">Histidine kinase N-terminal 7TM region domain-containing protein</fullName>
    </recommendedName>
</protein>
<dbReference type="RefSeq" id="WP_054863716.1">
    <property type="nucleotide sequence ID" value="NZ_MWPH01000002.1"/>
</dbReference>
<feature type="transmembrane region" description="Helical" evidence="1">
    <location>
        <begin position="73"/>
        <end position="94"/>
    </location>
</feature>
<feature type="transmembrane region" description="Helical" evidence="1">
    <location>
        <begin position="45"/>
        <end position="67"/>
    </location>
</feature>
<dbReference type="EMBL" id="MWPH01000002">
    <property type="protein sequence ID" value="OVE84241.1"/>
    <property type="molecule type" value="Genomic_DNA"/>
</dbReference>
<dbReference type="Pfam" id="PF24365">
    <property type="entry name" value="DUF7521"/>
    <property type="match status" value="1"/>
</dbReference>
<organism evidence="2 3">
    <name type="scientific">Natronolimnobius baerhuensis</name>
    <dbReference type="NCBI Taxonomy" id="253108"/>
    <lineage>
        <taxon>Archaea</taxon>
        <taxon>Methanobacteriati</taxon>
        <taxon>Methanobacteriota</taxon>
        <taxon>Stenosarchaea group</taxon>
        <taxon>Halobacteria</taxon>
        <taxon>Halobacteriales</taxon>
        <taxon>Natrialbaceae</taxon>
        <taxon>Natronolimnobius</taxon>
    </lineage>
</organism>
<gene>
    <name evidence="2" type="ORF">B2G88_07430</name>
</gene>
<evidence type="ECO:0000313" key="3">
    <source>
        <dbReference type="Proteomes" id="UP000196084"/>
    </source>
</evidence>
<dbReference type="Proteomes" id="UP000196084">
    <property type="component" value="Unassembled WGS sequence"/>
</dbReference>
<proteinExistence type="predicted"/>
<keyword evidence="3" id="KW-1185">Reference proteome</keyword>
<keyword evidence="1" id="KW-0812">Transmembrane</keyword>
<evidence type="ECO:0000313" key="2">
    <source>
        <dbReference type="EMBL" id="OVE84241.1"/>
    </source>
</evidence>
<accession>A0A202E7K1</accession>
<dbReference type="InterPro" id="IPR055943">
    <property type="entry name" value="DUF7521"/>
</dbReference>
<feature type="transmembrane region" description="Helical" evidence="1">
    <location>
        <begin position="12"/>
        <end position="33"/>
    </location>
</feature>
<comment type="caution">
    <text evidence="2">The sequence shown here is derived from an EMBL/GenBank/DDBJ whole genome shotgun (WGS) entry which is preliminary data.</text>
</comment>
<evidence type="ECO:0000256" key="1">
    <source>
        <dbReference type="SAM" id="Phobius"/>
    </source>
</evidence>
<reference evidence="2 3" key="1">
    <citation type="submission" date="2017-02" db="EMBL/GenBank/DDBJ databases">
        <title>Natronthermophilus aegyptiacus gen. nov.,sp. nov., an aerobic, extremely halophilic alkalithermophilic archaeon isolated from the athalassohaline Wadi An Natrun, Egypt.</title>
        <authorList>
            <person name="Zhao B."/>
        </authorList>
    </citation>
    <scope>NUCLEOTIDE SEQUENCE [LARGE SCALE GENOMIC DNA]</scope>
    <source>
        <strain evidence="2 3">CGMCC 1.3597</strain>
    </source>
</reference>
<evidence type="ECO:0008006" key="4">
    <source>
        <dbReference type="Google" id="ProtNLM"/>
    </source>
</evidence>
<sequence>MIPTINLSFEAIVQSSLFVILTVLGLAIIIIALQGYRRNQSRPMLFLALGFAAIIVPELAMTVITRVVDISQFWTITIYQVTNVFAFLSILYAITMEP</sequence>
<dbReference type="AlphaFoldDB" id="A0A202E7K1"/>